<evidence type="ECO:0008006" key="3">
    <source>
        <dbReference type="Google" id="ProtNLM"/>
    </source>
</evidence>
<dbReference type="Proteomes" id="UP000241925">
    <property type="component" value="Segment"/>
</dbReference>
<reference evidence="1 2" key="1">
    <citation type="submission" date="2018-01" db="EMBL/GenBank/DDBJ databases">
        <authorList>
            <person name="Grinwald M.F."/>
            <person name="Tasoff P."/>
            <person name="Simpson K.F."/>
            <person name="Vasser A."/>
            <person name="Shaffer C.D."/>
            <person name="Weston-Hafer K.A."/>
            <person name="Russell D.A."/>
            <person name="Pope W.H."/>
            <person name="Jacobs-Sera D."/>
            <person name="Hendrix R.W."/>
            <person name="Hatfull G.F."/>
        </authorList>
    </citation>
    <scope>NUCLEOTIDE SEQUENCE [LARGE SCALE GENOMIC DNA]</scope>
</reference>
<organism evidence="1 2">
    <name type="scientific">Streptomyces phage BillNye</name>
    <dbReference type="NCBI Taxonomy" id="2079426"/>
    <lineage>
        <taxon>Viruses</taxon>
        <taxon>Duplodnaviria</taxon>
        <taxon>Heunggongvirae</taxon>
        <taxon>Uroviricota</taxon>
        <taxon>Caudoviricetes</taxon>
        <taxon>Stanwilliamsviridae</taxon>
        <taxon>Loccivirinae</taxon>
        <taxon>Wilnyevirus</taxon>
        <taxon>Wilnyevirus billnye</taxon>
    </lineage>
</organism>
<protein>
    <recommendedName>
        <fullName evidence="3">Minor tail protein</fullName>
    </recommendedName>
</protein>
<dbReference type="SUPFAM" id="SSF49899">
    <property type="entry name" value="Concanavalin A-like lectins/glucanases"/>
    <property type="match status" value="1"/>
</dbReference>
<sequence>MTTPTGPIDVEITAGEPEIVEVTQAPSPGLTLATAAPTNSFVAQAPAPGLTLTTAGPQGPPGTRLLPTVGQPSDSLGYAGEYAIDTGSGRLYGPKALTWPIWSEITPVTEGGWNFNGSAEIDPVEANDVYLTRAGGGFGGGTAWYSSLQSSTVDVSFEMEMSGGSGADGITFAFANTGTATTFVGGGGGDLGLVGTAAVAVAFDTASGSRARIVTTTGSSMSTVATYSGALDFRSAPVNVRVKYDGTKLYCWIDEVEIFNQTIAISSNVRLGWTAANGGSDDNHIIRHSSFLPSGGMLLKGERGDFGPIGPGVPAGGGSGQILQKNSVDDFDTLWVDNVTGVPDGGIAGQVLKKNGAADGDILWKDIYPAGGSAGQVLKKTGPNDTDVAWGSGVPAGGTTNQVLKKNSNTDFDAVWAAAPTPVPPGGTSGQVLKKNSATDYDMAWQADNGLIDPTTTKGDLMARTASAMSRFAIGLDGSILTADSSQAAGMKWATPTGWFRGEWVADTIAYDQGFSGGSIPSPFTGSHVGTASDPYIVATSAVGGSASPYTAAVKMQIGNINTGHSSTLTLPLASLGISGITRIKVWTGKTDANIDSSISKNGTAVFSQHQTTYNWTEREFAASSSDTFTFTCFGNYGVNSGTTGGLFVTGIRVYATASPYMTGQFVTYNGKLWKSTQDNNGTTPGAGGATWTEIPLNQMTGVAKDATTTKGDLLVRDSTAIVRLPVGSNGQVLTVDSAQAAGVKWAPAPAAVVSIKVVELSANVSKSDTTSWTTVLSGTFTPTGTSVAVTAGGVCSNSSAGVYANFQVTRDGGAGATLPMGNFYTNHNAQMPYWCRRVFTGLTPGTVYTFSLQVKMATSGTWQCRPASFPNDEQLSLTIDNVV</sequence>
<proteinExistence type="predicted"/>
<dbReference type="EMBL" id="MG757153">
    <property type="protein sequence ID" value="AVD99228.1"/>
    <property type="molecule type" value="Genomic_DNA"/>
</dbReference>
<name>A0A2L1IVN3_9CAUD</name>
<accession>A0A2L1IVN3</accession>
<keyword evidence="2" id="KW-1185">Reference proteome</keyword>
<dbReference type="InterPro" id="IPR013320">
    <property type="entry name" value="ConA-like_dom_sf"/>
</dbReference>
<evidence type="ECO:0000313" key="1">
    <source>
        <dbReference type="EMBL" id="AVD99228.1"/>
    </source>
</evidence>
<dbReference type="Gene3D" id="2.60.120.200">
    <property type="match status" value="1"/>
</dbReference>
<gene>
    <name evidence="1" type="ORF">SEA_BILLNYE_26</name>
</gene>
<evidence type="ECO:0000313" key="2">
    <source>
        <dbReference type="Proteomes" id="UP000241925"/>
    </source>
</evidence>